<dbReference type="PROSITE" id="PS50902">
    <property type="entry name" value="FLAVODOXIN_LIKE"/>
    <property type="match status" value="1"/>
</dbReference>
<accession>A0A8T3V8H8</accession>
<dbReference type="RefSeq" id="WP_303739664.1">
    <property type="nucleotide sequence ID" value="NZ_SUTK01000081.1"/>
</dbReference>
<gene>
    <name evidence="2" type="ORF">E7Z79_09175</name>
</gene>
<dbReference type="Proteomes" id="UP000783037">
    <property type="component" value="Unassembled WGS sequence"/>
</dbReference>
<dbReference type="PANTHER" id="PTHR39201">
    <property type="entry name" value="EXPORTED PROTEIN-RELATED"/>
    <property type="match status" value="1"/>
</dbReference>
<dbReference type="GO" id="GO:0010181">
    <property type="term" value="F:FMN binding"/>
    <property type="evidence" value="ECO:0007669"/>
    <property type="project" value="InterPro"/>
</dbReference>
<evidence type="ECO:0000313" key="2">
    <source>
        <dbReference type="EMBL" id="MBE6502591.1"/>
    </source>
</evidence>
<dbReference type="InterPro" id="IPR008254">
    <property type="entry name" value="Flavodoxin/NO_synth"/>
</dbReference>
<feature type="domain" description="Flavodoxin-like" evidence="1">
    <location>
        <begin position="3"/>
        <end position="149"/>
    </location>
</feature>
<reference evidence="2" key="1">
    <citation type="submission" date="2019-04" db="EMBL/GenBank/DDBJ databases">
        <title>Evolution of Biomass-Degrading Anaerobic Consortia Revealed by Metagenomics.</title>
        <authorList>
            <person name="Peng X."/>
        </authorList>
    </citation>
    <scope>NUCLEOTIDE SEQUENCE</scope>
    <source>
        <strain evidence="2">SIG18</strain>
    </source>
</reference>
<dbReference type="Gene3D" id="3.40.50.360">
    <property type="match status" value="1"/>
</dbReference>
<dbReference type="InterPro" id="IPR029039">
    <property type="entry name" value="Flavoprotein-like_sf"/>
</dbReference>
<dbReference type="AlphaFoldDB" id="A0A8T3V8H8"/>
<name>A0A8T3V8H8_9EURY</name>
<dbReference type="SUPFAM" id="SSF52218">
    <property type="entry name" value="Flavoproteins"/>
    <property type="match status" value="1"/>
</dbReference>
<sequence length="149" mass="16667">MKSLVAYYSRTNITKKLAETIAENVNADIEEIIPKENYQGKLGYARAGKHAISEKIIDIEDLKFDPADYDVVYIGAPVWAGKVATPTLSYIKNNEGKLNNVKFFMTAGSSGFDNSFKQVEKYSVKPVKTLGLTTKQVKKDDFNLDSFLE</sequence>
<organism evidence="2 3">
    <name type="scientific">Methanobrevibacter thaueri</name>
    <dbReference type="NCBI Taxonomy" id="190975"/>
    <lineage>
        <taxon>Archaea</taxon>
        <taxon>Methanobacteriati</taxon>
        <taxon>Methanobacteriota</taxon>
        <taxon>Methanomada group</taxon>
        <taxon>Methanobacteria</taxon>
        <taxon>Methanobacteriales</taxon>
        <taxon>Methanobacteriaceae</taxon>
        <taxon>Methanobrevibacter</taxon>
    </lineage>
</organism>
<evidence type="ECO:0000259" key="1">
    <source>
        <dbReference type="PROSITE" id="PS50902"/>
    </source>
</evidence>
<dbReference type="EMBL" id="SUTK01000081">
    <property type="protein sequence ID" value="MBE6502591.1"/>
    <property type="molecule type" value="Genomic_DNA"/>
</dbReference>
<comment type="caution">
    <text evidence="2">The sequence shown here is derived from an EMBL/GenBank/DDBJ whole genome shotgun (WGS) entry which is preliminary data.</text>
</comment>
<proteinExistence type="predicted"/>
<evidence type="ECO:0000313" key="3">
    <source>
        <dbReference type="Proteomes" id="UP000783037"/>
    </source>
</evidence>
<dbReference type="Pfam" id="PF12682">
    <property type="entry name" value="Flavodoxin_4"/>
    <property type="match status" value="1"/>
</dbReference>
<protein>
    <submittedName>
        <fullName evidence="2">Flavodoxin</fullName>
    </submittedName>
</protein>
<dbReference type="PANTHER" id="PTHR39201:SF1">
    <property type="entry name" value="FLAVODOXIN-LIKE DOMAIN-CONTAINING PROTEIN"/>
    <property type="match status" value="1"/>
</dbReference>